<dbReference type="GO" id="GO:0046540">
    <property type="term" value="C:U4/U6 x U5 tri-snRNP complex"/>
    <property type="evidence" value="ECO:0007669"/>
    <property type="project" value="EnsemblFungi"/>
</dbReference>
<dbReference type="FunCoup" id="G0VFC0">
    <property type="interactions" value="1301"/>
</dbReference>
<proteinExistence type="inferred from homology"/>
<dbReference type="HOGENOM" id="CLU_026337_3_0_1"/>
<dbReference type="Pfam" id="PF01798">
    <property type="entry name" value="Nop"/>
    <property type="match status" value="1"/>
</dbReference>
<dbReference type="Gene3D" id="1.10.287.4070">
    <property type="match status" value="1"/>
</dbReference>
<feature type="region of interest" description="Disordered" evidence="9">
    <location>
        <begin position="459"/>
        <end position="479"/>
    </location>
</feature>
<dbReference type="PANTHER" id="PTHR13904">
    <property type="entry name" value="PRE-MRNA SPLICING FACTOR PRP31"/>
    <property type="match status" value="1"/>
</dbReference>
<evidence type="ECO:0000259" key="10">
    <source>
        <dbReference type="PROSITE" id="PS51358"/>
    </source>
</evidence>
<reference key="2">
    <citation type="submission" date="2011-08" db="EMBL/GenBank/DDBJ databases">
        <title>Genome sequence of Naumovozyma castellii.</title>
        <authorList>
            <person name="Gordon J.L."/>
            <person name="Armisen D."/>
            <person name="Proux-Wera E."/>
            <person name="OhEigeartaigh S.S."/>
            <person name="Byrne K.P."/>
            <person name="Wolfe K.H."/>
        </authorList>
    </citation>
    <scope>NUCLEOTIDE SEQUENCE</scope>
    <source>
        <strain>Type strain:CBS 4309</strain>
    </source>
</reference>
<dbReference type="STRING" id="1064592.G0VFC0"/>
<reference evidence="11 12" key="1">
    <citation type="journal article" date="2011" name="Proc. Natl. Acad. Sci. U.S.A.">
        <title>Evolutionary erosion of yeast sex chromosomes by mating-type switching accidents.</title>
        <authorList>
            <person name="Gordon J.L."/>
            <person name="Armisen D."/>
            <person name="Proux-Wera E."/>
            <person name="Oheigeartaigh S.S."/>
            <person name="Byrne K.P."/>
            <person name="Wolfe K.H."/>
        </authorList>
    </citation>
    <scope>NUCLEOTIDE SEQUENCE [LARGE SCALE GENOMIC DNA]</scope>
    <source>
        <strain evidence="12">ATCC 76901 / BCRC 22586 / CBS 4309 / NBRC 1992 / NRRL Y-12630</strain>
    </source>
</reference>
<evidence type="ECO:0000256" key="1">
    <source>
        <dbReference type="ARBA" id="ARBA00004123"/>
    </source>
</evidence>
<evidence type="ECO:0000256" key="9">
    <source>
        <dbReference type="SAM" id="MobiDB-lite"/>
    </source>
</evidence>
<dbReference type="OMA" id="IGNGPMD"/>
<evidence type="ECO:0000256" key="5">
    <source>
        <dbReference type="ARBA" id="ARBA00022884"/>
    </source>
</evidence>
<dbReference type="KEGG" id="ncs:NCAS_0E01160"/>
<dbReference type="SUPFAM" id="SSF89124">
    <property type="entry name" value="Nop domain"/>
    <property type="match status" value="1"/>
</dbReference>
<dbReference type="RefSeq" id="XP_003676546.1">
    <property type="nucleotide sequence ID" value="XM_003676498.1"/>
</dbReference>
<evidence type="ECO:0000313" key="11">
    <source>
        <dbReference type="EMBL" id="CCC70186.1"/>
    </source>
</evidence>
<sequence>MPSFESGSGAEEEEEEDYFNDLEVDLGSELEENEEEYEALDITPQSGYDDAFNDLTNDTAFLNELVKTFKPSTMLSSVDMNMEPKKLSIVYRAIEKLKAMFHSQSTSFIEVLPHLNELSHQIRREIDILYQYSKNIYSTRFTELDTIAATPYQYAKVTSLIEGTSDDKAGQLPINIEIEAKLSKEQVLVLRMSMQTSFLKNKPLEKKVKHLLLEACSMIIQLTDLQNVILQYISSNVSDIAPNLCVLVGPEVASLLIAHTGGILQLAEIPSCNLASIGKNRHLSHELHTTLSGVRQEGYIYSSELVQNQPIQNHKQMLRMVCAKVALAARVDAGQRGAAKNDLLGQRWREELETKIQKVTESPNISNVKPLPIPEDKPKKKRAGRKFRKYKQQFQLSHLRQLQNRMEFGKQEQSTMDAFGEEIGMGMTSSSIQQSIGGIRASSQRVDNSAKITKVMKRRLKEADSQSKEFASSLNSREF</sequence>
<dbReference type="Gene3D" id="1.10.246.90">
    <property type="entry name" value="Nop domain"/>
    <property type="match status" value="1"/>
</dbReference>
<keyword evidence="8" id="KW-0687">Ribonucleoprotein</keyword>
<comment type="subcellular location">
    <subcellularLocation>
        <location evidence="1">Nucleus</location>
    </subcellularLocation>
</comment>
<dbReference type="InterPro" id="IPR036070">
    <property type="entry name" value="Nop_dom_sf"/>
</dbReference>
<comment type="similarity">
    <text evidence="2">Belongs to the PRP31 family.</text>
</comment>
<dbReference type="GO" id="GO:0003723">
    <property type="term" value="F:RNA binding"/>
    <property type="evidence" value="ECO:0007669"/>
    <property type="project" value="UniProtKB-KW"/>
</dbReference>
<dbReference type="AlphaFoldDB" id="G0VFC0"/>
<evidence type="ECO:0000256" key="4">
    <source>
        <dbReference type="ARBA" id="ARBA00022728"/>
    </source>
</evidence>
<keyword evidence="7" id="KW-0539">Nucleus</keyword>
<evidence type="ECO:0000313" key="12">
    <source>
        <dbReference type="Proteomes" id="UP000001640"/>
    </source>
</evidence>
<feature type="compositionally biased region" description="Polar residues" evidence="9">
    <location>
        <begin position="468"/>
        <end position="479"/>
    </location>
</feature>
<name>G0VFC0_NAUCA</name>
<keyword evidence="5" id="KW-0694">RNA-binding</keyword>
<dbReference type="Proteomes" id="UP000001640">
    <property type="component" value="Chromosome 5"/>
</dbReference>
<dbReference type="GeneID" id="96903818"/>
<evidence type="ECO:0000256" key="7">
    <source>
        <dbReference type="ARBA" id="ARBA00023242"/>
    </source>
</evidence>
<keyword evidence="4" id="KW-0747">Spliceosome</keyword>
<dbReference type="SMART" id="SM00931">
    <property type="entry name" value="NOSIC"/>
    <property type="match status" value="1"/>
</dbReference>
<dbReference type="GO" id="GO:0071011">
    <property type="term" value="C:precatalytic spliceosome"/>
    <property type="evidence" value="ECO:0007669"/>
    <property type="project" value="TreeGrafter"/>
</dbReference>
<evidence type="ECO:0000256" key="8">
    <source>
        <dbReference type="ARBA" id="ARBA00023274"/>
    </source>
</evidence>
<dbReference type="InterPro" id="IPR002687">
    <property type="entry name" value="Nop_dom"/>
</dbReference>
<dbReference type="InterPro" id="IPR042239">
    <property type="entry name" value="Nop_C"/>
</dbReference>
<evidence type="ECO:0000256" key="6">
    <source>
        <dbReference type="ARBA" id="ARBA00023187"/>
    </source>
</evidence>
<protein>
    <recommendedName>
        <fullName evidence="10">Nop domain-containing protein</fullName>
    </recommendedName>
</protein>
<evidence type="ECO:0000256" key="2">
    <source>
        <dbReference type="ARBA" id="ARBA00005572"/>
    </source>
</evidence>
<keyword evidence="12" id="KW-1185">Reference proteome</keyword>
<evidence type="ECO:0000256" key="3">
    <source>
        <dbReference type="ARBA" id="ARBA00022664"/>
    </source>
</evidence>
<dbReference type="InterPro" id="IPR019175">
    <property type="entry name" value="Prp31_C"/>
</dbReference>
<organism evidence="11 12">
    <name type="scientific">Naumovozyma castellii</name>
    <name type="common">Yeast</name>
    <name type="synonym">Saccharomyces castellii</name>
    <dbReference type="NCBI Taxonomy" id="27288"/>
    <lineage>
        <taxon>Eukaryota</taxon>
        <taxon>Fungi</taxon>
        <taxon>Dikarya</taxon>
        <taxon>Ascomycota</taxon>
        <taxon>Saccharomycotina</taxon>
        <taxon>Saccharomycetes</taxon>
        <taxon>Saccharomycetales</taxon>
        <taxon>Saccharomycetaceae</taxon>
        <taxon>Naumovozyma</taxon>
    </lineage>
</organism>
<dbReference type="InParanoid" id="G0VFC0"/>
<dbReference type="GO" id="GO:0000244">
    <property type="term" value="P:spliceosomal tri-snRNP complex assembly"/>
    <property type="evidence" value="ECO:0007669"/>
    <property type="project" value="InterPro"/>
</dbReference>
<gene>
    <name evidence="11" type="primary">NCAS0E01160</name>
    <name evidence="11" type="ordered locus">NCAS_0E01160</name>
</gene>
<dbReference type="GO" id="GO:0005687">
    <property type="term" value="C:U4 snRNP"/>
    <property type="evidence" value="ECO:0007669"/>
    <property type="project" value="TreeGrafter"/>
</dbReference>
<dbReference type="eggNOG" id="KOG2574">
    <property type="taxonomic scope" value="Eukaryota"/>
</dbReference>
<keyword evidence="6" id="KW-0508">mRNA splicing</keyword>
<dbReference type="Pfam" id="PF09785">
    <property type="entry name" value="Prp31_C"/>
    <property type="match status" value="1"/>
</dbReference>
<dbReference type="OrthoDB" id="4771285at2759"/>
<dbReference type="EMBL" id="HE576756">
    <property type="protein sequence ID" value="CCC70186.1"/>
    <property type="molecule type" value="Genomic_DNA"/>
</dbReference>
<dbReference type="PANTHER" id="PTHR13904:SF0">
    <property type="entry name" value="U4_U6 SMALL NUCLEAR RIBONUCLEOPROTEIN PRP31"/>
    <property type="match status" value="1"/>
</dbReference>
<feature type="compositionally biased region" description="Acidic residues" evidence="9">
    <location>
        <begin position="10"/>
        <end position="31"/>
    </location>
</feature>
<dbReference type="PROSITE" id="PS51358">
    <property type="entry name" value="NOP"/>
    <property type="match status" value="1"/>
</dbReference>
<feature type="region of interest" description="Disordered" evidence="9">
    <location>
        <begin position="364"/>
        <end position="384"/>
    </location>
</feature>
<dbReference type="InterPro" id="IPR027105">
    <property type="entry name" value="Prp31"/>
</dbReference>
<feature type="region of interest" description="Disordered" evidence="9">
    <location>
        <begin position="1"/>
        <end position="31"/>
    </location>
</feature>
<keyword evidence="3" id="KW-0507">mRNA processing</keyword>
<accession>G0VFC0</accession>
<dbReference type="InterPro" id="IPR012976">
    <property type="entry name" value="NOSIC"/>
</dbReference>
<feature type="domain" description="Nop" evidence="10">
    <location>
        <begin position="240"/>
        <end position="361"/>
    </location>
</feature>